<dbReference type="Proteomes" id="UP000596742">
    <property type="component" value="Unassembled WGS sequence"/>
</dbReference>
<sequence>MQKLLFVLMFLLFTYQVEGWFFRRISTITIKNCFCKAVDADNTHKILHDFGSIQKCTRLFDCRCGHTAMVTCGDECDRRVTNWLKTNRWRCQFARTYYTASTCGAPTYGHHRKPC</sequence>
<comment type="caution">
    <text evidence="2">The sequence shown here is derived from an EMBL/GenBank/DDBJ whole genome shotgun (WGS) entry which is preliminary data.</text>
</comment>
<reference evidence="2" key="1">
    <citation type="submission" date="2018-11" db="EMBL/GenBank/DDBJ databases">
        <authorList>
            <person name="Alioto T."/>
            <person name="Alioto T."/>
        </authorList>
    </citation>
    <scope>NUCLEOTIDE SEQUENCE</scope>
</reference>
<proteinExistence type="predicted"/>
<dbReference type="EMBL" id="UYJE01009538">
    <property type="protein sequence ID" value="VDI74303.1"/>
    <property type="molecule type" value="Genomic_DNA"/>
</dbReference>
<accession>A0A8B6H5J2</accession>
<feature type="signal peptide" evidence="1">
    <location>
        <begin position="1"/>
        <end position="19"/>
    </location>
</feature>
<dbReference type="OrthoDB" id="6145924at2759"/>
<evidence type="ECO:0000256" key="1">
    <source>
        <dbReference type="SAM" id="SignalP"/>
    </source>
</evidence>
<evidence type="ECO:0000313" key="2">
    <source>
        <dbReference type="EMBL" id="VDI74303.1"/>
    </source>
</evidence>
<organism evidence="2 3">
    <name type="scientific">Mytilus galloprovincialis</name>
    <name type="common">Mediterranean mussel</name>
    <dbReference type="NCBI Taxonomy" id="29158"/>
    <lineage>
        <taxon>Eukaryota</taxon>
        <taxon>Metazoa</taxon>
        <taxon>Spiralia</taxon>
        <taxon>Lophotrochozoa</taxon>
        <taxon>Mollusca</taxon>
        <taxon>Bivalvia</taxon>
        <taxon>Autobranchia</taxon>
        <taxon>Pteriomorphia</taxon>
        <taxon>Mytilida</taxon>
        <taxon>Mytiloidea</taxon>
        <taxon>Mytilidae</taxon>
        <taxon>Mytilinae</taxon>
        <taxon>Mytilus</taxon>
    </lineage>
</organism>
<keyword evidence="1" id="KW-0732">Signal</keyword>
<feature type="chain" id="PRO_5032850823" evidence="1">
    <location>
        <begin position="20"/>
        <end position="115"/>
    </location>
</feature>
<evidence type="ECO:0000313" key="3">
    <source>
        <dbReference type="Proteomes" id="UP000596742"/>
    </source>
</evidence>
<dbReference type="AlphaFoldDB" id="A0A8B6H5J2"/>
<keyword evidence="3" id="KW-1185">Reference proteome</keyword>
<name>A0A8B6H5J2_MYTGA</name>
<gene>
    <name evidence="2" type="ORF">MGAL_10B073582</name>
</gene>
<protein>
    <submittedName>
        <fullName evidence="2">Uncharacterized protein</fullName>
    </submittedName>
</protein>